<comment type="subcellular location">
    <subcellularLocation>
        <location evidence="1">Cell membrane</location>
        <topology evidence="1">Single-pass membrane protein</topology>
    </subcellularLocation>
</comment>
<dbReference type="Gene3D" id="3.30.200.20">
    <property type="entry name" value="Phosphorylase Kinase, domain 1"/>
    <property type="match status" value="1"/>
</dbReference>
<feature type="transmembrane region" description="Helical" evidence="15">
    <location>
        <begin position="128"/>
        <end position="152"/>
    </location>
</feature>
<sequence length="503" mass="56031">MNPIGFSFLILLSLSLVIAQERAPHGLAYENPEAFPPSAYNFFHPNATKSETKDPCAESKCSSIPLAAKVEATQIHQSNGSALEKSGKKLGAGVIVGAITRKIDGNNDIPTLTPLQDSQSKRPEGIKGAVIVGAIVASLIVVTILLIVYICLMRIKRLIRQTSETASSMPSPSVEMGRGNNSEYVSAFTPHYSQKTRHITILELEQATRNFGQSNIIGEGGFGLVYKGLLEDGSIVAIKRRQFALTPDFVREVKQITHTHHMHLVKLIGYYEDRCQQLLVYEYLPNGNVGNHLYDSEGLPLGRLDLWRRLSIALGAAKGLEHLHSLVPPLVHTNFRTRNVLLDENYTAKVSDYGFFKMQRKADQPGSSSNIDCFLDPELRLSQNYSEHSDVYSFGVFLLELISGCEAHNKNMSNPYETLVFQAKKHNNGVDNFVDMTLGEHEKCNGARNMMKLALLCVDVSYRRPSMRQIVQELEHIQREIAHLYSQFSEEIGVVTLGSELFQ</sequence>
<evidence type="ECO:0000256" key="2">
    <source>
        <dbReference type="ARBA" id="ARBA00012513"/>
    </source>
</evidence>
<gene>
    <name evidence="18" type="ORF">LLUT_LOCUS33346</name>
</gene>
<evidence type="ECO:0000256" key="12">
    <source>
        <dbReference type="ARBA" id="ARBA00047899"/>
    </source>
</evidence>
<keyword evidence="6 15" id="KW-0812">Transmembrane</keyword>
<comment type="caution">
    <text evidence="18">The sequence shown here is derived from an EMBL/GenBank/DDBJ whole genome shotgun (WGS) entry which is preliminary data.</text>
</comment>
<proteinExistence type="predicted"/>
<evidence type="ECO:0000259" key="17">
    <source>
        <dbReference type="PROSITE" id="PS50011"/>
    </source>
</evidence>
<organism evidence="18 19">
    <name type="scientific">Lupinus luteus</name>
    <name type="common">European yellow lupine</name>
    <dbReference type="NCBI Taxonomy" id="3873"/>
    <lineage>
        <taxon>Eukaryota</taxon>
        <taxon>Viridiplantae</taxon>
        <taxon>Streptophyta</taxon>
        <taxon>Embryophyta</taxon>
        <taxon>Tracheophyta</taxon>
        <taxon>Spermatophyta</taxon>
        <taxon>Magnoliopsida</taxon>
        <taxon>eudicotyledons</taxon>
        <taxon>Gunneridae</taxon>
        <taxon>Pentapetalae</taxon>
        <taxon>rosids</taxon>
        <taxon>fabids</taxon>
        <taxon>Fabales</taxon>
        <taxon>Fabaceae</taxon>
        <taxon>Papilionoideae</taxon>
        <taxon>50 kb inversion clade</taxon>
        <taxon>genistoids sensu lato</taxon>
        <taxon>core genistoids</taxon>
        <taxon>Genisteae</taxon>
        <taxon>Lupinus</taxon>
    </lineage>
</organism>
<dbReference type="InterPro" id="IPR000719">
    <property type="entry name" value="Prot_kinase_dom"/>
</dbReference>
<dbReference type="PANTHER" id="PTHR47982:SF9">
    <property type="entry name" value="NON-SPECIFIC SERINE_THREONINE PROTEIN KINASE"/>
    <property type="match status" value="1"/>
</dbReference>
<dbReference type="GO" id="GO:0005524">
    <property type="term" value="F:ATP binding"/>
    <property type="evidence" value="ECO:0007669"/>
    <property type="project" value="UniProtKB-UniRule"/>
</dbReference>
<keyword evidence="19" id="KW-1185">Reference proteome</keyword>
<evidence type="ECO:0000256" key="6">
    <source>
        <dbReference type="ARBA" id="ARBA00022692"/>
    </source>
</evidence>
<dbReference type="InterPro" id="IPR011009">
    <property type="entry name" value="Kinase-like_dom_sf"/>
</dbReference>
<evidence type="ECO:0000256" key="16">
    <source>
        <dbReference type="SAM" id="SignalP"/>
    </source>
</evidence>
<dbReference type="AlphaFoldDB" id="A0AAV1YE09"/>
<evidence type="ECO:0000256" key="13">
    <source>
        <dbReference type="ARBA" id="ARBA00048679"/>
    </source>
</evidence>
<evidence type="ECO:0000256" key="10">
    <source>
        <dbReference type="ARBA" id="ARBA00022989"/>
    </source>
</evidence>
<protein>
    <recommendedName>
        <fullName evidence="2">non-specific serine/threonine protein kinase</fullName>
        <ecNumber evidence="2">2.7.11.1</ecNumber>
    </recommendedName>
</protein>
<evidence type="ECO:0000313" key="18">
    <source>
        <dbReference type="EMBL" id="CAL0332286.1"/>
    </source>
</evidence>
<dbReference type="InterPro" id="IPR017441">
    <property type="entry name" value="Protein_kinase_ATP_BS"/>
</dbReference>
<feature type="binding site" evidence="14">
    <location>
        <position position="239"/>
    </location>
    <ligand>
        <name>ATP</name>
        <dbReference type="ChEBI" id="CHEBI:30616"/>
    </ligand>
</feature>
<evidence type="ECO:0000256" key="4">
    <source>
        <dbReference type="ARBA" id="ARBA00022527"/>
    </source>
</evidence>
<keyword evidence="10 15" id="KW-1133">Transmembrane helix</keyword>
<evidence type="ECO:0000256" key="7">
    <source>
        <dbReference type="ARBA" id="ARBA00022741"/>
    </source>
</evidence>
<dbReference type="EC" id="2.7.11.1" evidence="2"/>
<evidence type="ECO:0000256" key="9">
    <source>
        <dbReference type="ARBA" id="ARBA00022840"/>
    </source>
</evidence>
<dbReference type="InterPro" id="IPR001245">
    <property type="entry name" value="Ser-Thr/Tyr_kinase_cat_dom"/>
</dbReference>
<keyword evidence="3" id="KW-1003">Cell membrane</keyword>
<feature type="domain" description="Protein kinase" evidence="17">
    <location>
        <begin position="211"/>
        <end position="486"/>
    </location>
</feature>
<dbReference type="Proteomes" id="UP001497480">
    <property type="component" value="Unassembled WGS sequence"/>
</dbReference>
<dbReference type="GO" id="GO:0004674">
    <property type="term" value="F:protein serine/threonine kinase activity"/>
    <property type="evidence" value="ECO:0007669"/>
    <property type="project" value="UniProtKB-KW"/>
</dbReference>
<keyword evidence="8" id="KW-0418">Kinase</keyword>
<name>A0AAV1YE09_LUPLU</name>
<dbReference type="PROSITE" id="PS00107">
    <property type="entry name" value="PROTEIN_KINASE_ATP"/>
    <property type="match status" value="1"/>
</dbReference>
<evidence type="ECO:0000313" key="19">
    <source>
        <dbReference type="Proteomes" id="UP001497480"/>
    </source>
</evidence>
<dbReference type="Gene3D" id="1.10.510.10">
    <property type="entry name" value="Transferase(Phosphotransferase) domain 1"/>
    <property type="match status" value="1"/>
</dbReference>
<keyword evidence="5" id="KW-0808">Transferase</keyword>
<keyword evidence="4" id="KW-0723">Serine/threonine-protein kinase</keyword>
<dbReference type="Pfam" id="PF07714">
    <property type="entry name" value="PK_Tyr_Ser-Thr"/>
    <property type="match status" value="1"/>
</dbReference>
<evidence type="ECO:0000256" key="5">
    <source>
        <dbReference type="ARBA" id="ARBA00022679"/>
    </source>
</evidence>
<evidence type="ECO:0000256" key="3">
    <source>
        <dbReference type="ARBA" id="ARBA00022475"/>
    </source>
</evidence>
<keyword evidence="16" id="KW-0732">Signal</keyword>
<dbReference type="FunFam" id="3.30.200.20:FF:000415">
    <property type="entry name" value="receptor-like serine/threonine-protein kinase NCRK"/>
    <property type="match status" value="1"/>
</dbReference>
<evidence type="ECO:0000256" key="1">
    <source>
        <dbReference type="ARBA" id="ARBA00004162"/>
    </source>
</evidence>
<dbReference type="EMBL" id="CAXHTB010000024">
    <property type="protein sequence ID" value="CAL0332286.1"/>
    <property type="molecule type" value="Genomic_DNA"/>
</dbReference>
<comment type="catalytic activity">
    <reaction evidence="13">
        <text>L-seryl-[protein] + ATP = O-phospho-L-seryl-[protein] + ADP + H(+)</text>
        <dbReference type="Rhea" id="RHEA:17989"/>
        <dbReference type="Rhea" id="RHEA-COMP:9863"/>
        <dbReference type="Rhea" id="RHEA-COMP:11604"/>
        <dbReference type="ChEBI" id="CHEBI:15378"/>
        <dbReference type="ChEBI" id="CHEBI:29999"/>
        <dbReference type="ChEBI" id="CHEBI:30616"/>
        <dbReference type="ChEBI" id="CHEBI:83421"/>
        <dbReference type="ChEBI" id="CHEBI:456216"/>
        <dbReference type="EC" id="2.7.11.1"/>
    </reaction>
</comment>
<dbReference type="GO" id="GO:0005886">
    <property type="term" value="C:plasma membrane"/>
    <property type="evidence" value="ECO:0007669"/>
    <property type="project" value="UniProtKB-SubCell"/>
</dbReference>
<evidence type="ECO:0000256" key="11">
    <source>
        <dbReference type="ARBA" id="ARBA00023136"/>
    </source>
</evidence>
<reference evidence="18 19" key="1">
    <citation type="submission" date="2024-03" db="EMBL/GenBank/DDBJ databases">
        <authorList>
            <person name="Martinez-Hernandez J."/>
        </authorList>
    </citation>
    <scope>NUCLEOTIDE SEQUENCE [LARGE SCALE GENOMIC DNA]</scope>
</reference>
<dbReference type="InterPro" id="IPR047117">
    <property type="entry name" value="PERK1-13-like"/>
</dbReference>
<keyword evidence="9 14" id="KW-0067">ATP-binding</keyword>
<accession>A0AAV1YE09</accession>
<feature type="signal peptide" evidence="16">
    <location>
        <begin position="1"/>
        <end position="19"/>
    </location>
</feature>
<keyword evidence="7 14" id="KW-0547">Nucleotide-binding</keyword>
<evidence type="ECO:0000256" key="15">
    <source>
        <dbReference type="SAM" id="Phobius"/>
    </source>
</evidence>
<dbReference type="SUPFAM" id="SSF56112">
    <property type="entry name" value="Protein kinase-like (PK-like)"/>
    <property type="match status" value="1"/>
</dbReference>
<dbReference type="PROSITE" id="PS50011">
    <property type="entry name" value="PROTEIN_KINASE_DOM"/>
    <property type="match status" value="1"/>
</dbReference>
<feature type="chain" id="PRO_5043382304" description="non-specific serine/threonine protein kinase" evidence="16">
    <location>
        <begin position="20"/>
        <end position="503"/>
    </location>
</feature>
<comment type="catalytic activity">
    <reaction evidence="12">
        <text>L-threonyl-[protein] + ATP = O-phospho-L-threonyl-[protein] + ADP + H(+)</text>
        <dbReference type="Rhea" id="RHEA:46608"/>
        <dbReference type="Rhea" id="RHEA-COMP:11060"/>
        <dbReference type="Rhea" id="RHEA-COMP:11605"/>
        <dbReference type="ChEBI" id="CHEBI:15378"/>
        <dbReference type="ChEBI" id="CHEBI:30013"/>
        <dbReference type="ChEBI" id="CHEBI:30616"/>
        <dbReference type="ChEBI" id="CHEBI:61977"/>
        <dbReference type="ChEBI" id="CHEBI:456216"/>
        <dbReference type="EC" id="2.7.11.1"/>
    </reaction>
</comment>
<evidence type="ECO:0000256" key="14">
    <source>
        <dbReference type="PROSITE-ProRule" id="PRU10141"/>
    </source>
</evidence>
<evidence type="ECO:0000256" key="8">
    <source>
        <dbReference type="ARBA" id="ARBA00022777"/>
    </source>
</evidence>
<dbReference type="PANTHER" id="PTHR47982">
    <property type="entry name" value="PROLINE-RICH RECEPTOR-LIKE PROTEIN KINASE PERK4"/>
    <property type="match status" value="1"/>
</dbReference>
<keyword evidence="11 15" id="KW-0472">Membrane</keyword>